<evidence type="ECO:0000313" key="1">
    <source>
        <dbReference type="EMBL" id="KAK3350770.1"/>
    </source>
</evidence>
<sequence length="304" mass="32514">MAYYFSEVPESHYLEVEKGVTKDIEFVGSVTKAIVSGKLMPSTLPFNLDREEAMSIAPHPMAPHGDEGEGRGWVCMLQGRCIPLSIEALMLPKAREGGQTMCPCVLEETGNILRFTLSVAIHWEVCVGQPLIRLALVRATWSVLVGRDRLAISSRCGPMIAPSPEADALCKALSGGVDDGPSPKGAVLAHGVFKISMLSMLVSLVRMQTGRPGTLHKGWVTLVVEGGHEALAESQAMNFVPVVTLLTWGIEKIDQRGGWPAAGADCIIGIGMRENSLVIDLLLPSGDRAQPSEAVEGLEIPLVA</sequence>
<dbReference type="EMBL" id="JAUEPP010000002">
    <property type="protein sequence ID" value="KAK3350770.1"/>
    <property type="molecule type" value="Genomic_DNA"/>
</dbReference>
<reference evidence="1" key="2">
    <citation type="submission" date="2023-06" db="EMBL/GenBank/DDBJ databases">
        <authorList>
            <consortium name="Lawrence Berkeley National Laboratory"/>
            <person name="Haridas S."/>
            <person name="Hensen N."/>
            <person name="Bonometti L."/>
            <person name="Westerberg I."/>
            <person name="Brannstrom I.O."/>
            <person name="Guillou S."/>
            <person name="Cros-Aarteil S."/>
            <person name="Calhoun S."/>
            <person name="Kuo A."/>
            <person name="Mondo S."/>
            <person name="Pangilinan J."/>
            <person name="Riley R."/>
            <person name="Labutti K."/>
            <person name="Andreopoulos B."/>
            <person name="Lipzen A."/>
            <person name="Chen C."/>
            <person name="Yanf M."/>
            <person name="Daum C."/>
            <person name="Ng V."/>
            <person name="Clum A."/>
            <person name="Steindorff A."/>
            <person name="Ohm R."/>
            <person name="Martin F."/>
            <person name="Silar P."/>
            <person name="Natvig D."/>
            <person name="Lalanne C."/>
            <person name="Gautier V."/>
            <person name="Ament-Velasquez S.L."/>
            <person name="Kruys A."/>
            <person name="Hutchinson M.I."/>
            <person name="Powell A.J."/>
            <person name="Barry K."/>
            <person name="Miller A.N."/>
            <person name="Grigoriev I.V."/>
            <person name="Debuchy R."/>
            <person name="Gladieux P."/>
            <person name="Thoren M.H."/>
            <person name="Johannesson H."/>
        </authorList>
    </citation>
    <scope>NUCLEOTIDE SEQUENCE</scope>
    <source>
        <strain evidence="1">CBS 560.94</strain>
    </source>
</reference>
<evidence type="ECO:0000313" key="2">
    <source>
        <dbReference type="Proteomes" id="UP001278500"/>
    </source>
</evidence>
<comment type="caution">
    <text evidence="1">The sequence shown here is derived from an EMBL/GenBank/DDBJ whole genome shotgun (WGS) entry which is preliminary data.</text>
</comment>
<gene>
    <name evidence="1" type="ORF">B0H65DRAFT_439758</name>
</gene>
<dbReference type="Proteomes" id="UP001278500">
    <property type="component" value="Unassembled WGS sequence"/>
</dbReference>
<name>A0AAE0MV93_9PEZI</name>
<proteinExistence type="predicted"/>
<accession>A0AAE0MV93</accession>
<dbReference type="RefSeq" id="XP_062684065.1">
    <property type="nucleotide sequence ID" value="XM_062825441.1"/>
</dbReference>
<organism evidence="1 2">
    <name type="scientific">Neurospora tetraspora</name>
    <dbReference type="NCBI Taxonomy" id="94610"/>
    <lineage>
        <taxon>Eukaryota</taxon>
        <taxon>Fungi</taxon>
        <taxon>Dikarya</taxon>
        <taxon>Ascomycota</taxon>
        <taxon>Pezizomycotina</taxon>
        <taxon>Sordariomycetes</taxon>
        <taxon>Sordariomycetidae</taxon>
        <taxon>Sordariales</taxon>
        <taxon>Sordariaceae</taxon>
        <taxon>Neurospora</taxon>
    </lineage>
</organism>
<dbReference type="AlphaFoldDB" id="A0AAE0MV93"/>
<keyword evidence="2" id="KW-1185">Reference proteome</keyword>
<protein>
    <submittedName>
        <fullName evidence="1">Uncharacterized protein</fullName>
    </submittedName>
</protein>
<dbReference type="GeneID" id="87862595"/>
<reference evidence="1" key="1">
    <citation type="journal article" date="2023" name="Mol. Phylogenet. Evol.">
        <title>Genome-scale phylogeny and comparative genomics of the fungal order Sordariales.</title>
        <authorList>
            <person name="Hensen N."/>
            <person name="Bonometti L."/>
            <person name="Westerberg I."/>
            <person name="Brannstrom I.O."/>
            <person name="Guillou S."/>
            <person name="Cros-Aarteil S."/>
            <person name="Calhoun S."/>
            <person name="Haridas S."/>
            <person name="Kuo A."/>
            <person name="Mondo S."/>
            <person name="Pangilinan J."/>
            <person name="Riley R."/>
            <person name="LaButti K."/>
            <person name="Andreopoulos B."/>
            <person name="Lipzen A."/>
            <person name="Chen C."/>
            <person name="Yan M."/>
            <person name="Daum C."/>
            <person name="Ng V."/>
            <person name="Clum A."/>
            <person name="Steindorff A."/>
            <person name="Ohm R.A."/>
            <person name="Martin F."/>
            <person name="Silar P."/>
            <person name="Natvig D.O."/>
            <person name="Lalanne C."/>
            <person name="Gautier V."/>
            <person name="Ament-Velasquez S.L."/>
            <person name="Kruys A."/>
            <person name="Hutchinson M.I."/>
            <person name="Powell A.J."/>
            <person name="Barry K."/>
            <person name="Miller A.N."/>
            <person name="Grigoriev I.V."/>
            <person name="Debuchy R."/>
            <person name="Gladieux P."/>
            <person name="Hiltunen Thoren M."/>
            <person name="Johannesson H."/>
        </authorList>
    </citation>
    <scope>NUCLEOTIDE SEQUENCE</scope>
    <source>
        <strain evidence="1">CBS 560.94</strain>
    </source>
</reference>